<sequence length="467" mass="50476">MSATLSRVRPAGQRLQPLLCPLLSAPSNSWRGNRAKAQETVRGVTDDPTAVVFQYAGEKAKRRKRVYIWGSCLTGALGHDRLVRPRTGAQPRAAHAKPYKTPFAEVFKVEDVACGYGFTIFSALEDKVKSSHRVFGTGINTDFQLGYQCVRKGKYFWPSTLYSEEPVPIALPLRSEATRIVRVACGRSHTVVLTDREGAFSLGNNAFGQCGYPAVPNEKRKNDGTVYRVEGIPDDVLDVACGQDHTLFLTSSGKVFSCGWGADGQLGLGNTLSQGMPRQVKGDLDGQKIVQLAGSVDCILAVSESGDLFGWGSSEYGQFGRQTNEKQVSEARHLGFPYGKVRFAASGATMCGVVNEAGDVYVWGYGLLGLGPEVSFRSSPTLLPRPLFGAGRFSPDVQVAQLYCGLGHFAAVTDKGGLYTWGKNRNGCLGLGHPLDQHFPFRVSIAAEVLKVSCGVDHMAALCRSYC</sequence>
<dbReference type="EnsemblMetazoa" id="ISCW022065-RA">
    <property type="protein sequence ID" value="ISCW022065-PA"/>
    <property type="gene ID" value="ISCW022065"/>
</dbReference>
<dbReference type="PROSITE" id="PS50012">
    <property type="entry name" value="RCC1_3"/>
    <property type="match status" value="7"/>
</dbReference>
<evidence type="ECO:0000256" key="2">
    <source>
        <dbReference type="PROSITE-ProRule" id="PRU00235"/>
    </source>
</evidence>
<dbReference type="Pfam" id="PF25390">
    <property type="entry name" value="WD40_RLD"/>
    <property type="match status" value="1"/>
</dbReference>
<feature type="repeat" description="RCC1" evidence="2">
    <location>
        <begin position="197"/>
        <end position="252"/>
    </location>
</feature>
<keyword evidence="6" id="KW-1185">Reference proteome</keyword>
<dbReference type="EMBL" id="DS899572">
    <property type="protein sequence ID" value="EEC16112.1"/>
    <property type="molecule type" value="Genomic_DNA"/>
</dbReference>
<dbReference type="PaxDb" id="6945-B7QB90"/>
<protein>
    <submittedName>
        <fullName evidence="4 5">Williams-Beuren syndrome chromosomal region 16 protein, putative</fullName>
    </submittedName>
</protein>
<dbReference type="EMBL" id="ABJB010730900">
    <property type="status" value="NOT_ANNOTATED_CDS"/>
    <property type="molecule type" value="Genomic_DNA"/>
</dbReference>
<feature type="domain" description="RCC1-like" evidence="3">
    <location>
        <begin position="65"/>
        <end position="461"/>
    </location>
</feature>
<proteinExistence type="evidence at protein level"/>
<feature type="repeat" description="RCC1" evidence="2">
    <location>
        <begin position="306"/>
        <end position="357"/>
    </location>
</feature>
<evidence type="ECO:0007829" key="7">
    <source>
        <dbReference type="PeptideAtlas" id="B7QB90"/>
    </source>
</evidence>
<dbReference type="PROSITE" id="PS00626">
    <property type="entry name" value="RCC1_2"/>
    <property type="match status" value="2"/>
</dbReference>
<dbReference type="VEuPathDB" id="VectorBase:ISCP_022272"/>
<evidence type="ECO:0000313" key="6">
    <source>
        <dbReference type="Proteomes" id="UP000001555"/>
    </source>
</evidence>
<dbReference type="PANTHER" id="PTHR46337">
    <property type="entry name" value="RCC1-LIKE G EXCHANGING FACTOR-LIKE PROTEIN"/>
    <property type="match status" value="1"/>
</dbReference>
<dbReference type="GO" id="GO:0005085">
    <property type="term" value="F:guanyl-nucleotide exchange factor activity"/>
    <property type="evidence" value="ECO:0000318"/>
    <property type="project" value="GO_Central"/>
</dbReference>
<keyword evidence="7" id="KW-1267">Proteomics identification</keyword>
<dbReference type="PRINTS" id="PR00633">
    <property type="entry name" value="RCCNDNSATION"/>
</dbReference>
<dbReference type="VEuPathDB" id="VectorBase:ISCW022065"/>
<dbReference type="EMBL" id="ABJB010462035">
    <property type="status" value="NOT_ANNOTATED_CDS"/>
    <property type="molecule type" value="Genomic_DNA"/>
</dbReference>
<dbReference type="EMBL" id="ABJB010951627">
    <property type="status" value="NOT_ANNOTATED_CDS"/>
    <property type="molecule type" value="Genomic_DNA"/>
</dbReference>
<dbReference type="InterPro" id="IPR053035">
    <property type="entry name" value="Mitochondrial_GEF_domain"/>
</dbReference>
<evidence type="ECO:0000313" key="5">
    <source>
        <dbReference type="EnsemblMetazoa" id="ISCW022065-PA"/>
    </source>
</evidence>
<feature type="repeat" description="RCC1" evidence="2">
    <location>
        <begin position="132"/>
        <end position="196"/>
    </location>
</feature>
<feature type="repeat" description="RCC1" evidence="2">
    <location>
        <begin position="358"/>
        <end position="415"/>
    </location>
</feature>
<dbReference type="HOGENOM" id="CLU_037900_0_0_1"/>
<feature type="repeat" description="RCC1" evidence="2">
    <location>
        <begin position="416"/>
        <end position="465"/>
    </location>
</feature>
<keyword evidence="1" id="KW-0677">Repeat</keyword>
<organism>
    <name type="scientific">Ixodes scapularis</name>
    <name type="common">Black-legged tick</name>
    <name type="synonym">Deer tick</name>
    <dbReference type="NCBI Taxonomy" id="6945"/>
    <lineage>
        <taxon>Eukaryota</taxon>
        <taxon>Metazoa</taxon>
        <taxon>Ecdysozoa</taxon>
        <taxon>Arthropoda</taxon>
        <taxon>Chelicerata</taxon>
        <taxon>Arachnida</taxon>
        <taxon>Acari</taxon>
        <taxon>Parasitiformes</taxon>
        <taxon>Ixodida</taxon>
        <taxon>Ixodoidea</taxon>
        <taxon>Ixodidae</taxon>
        <taxon>Ixodinae</taxon>
        <taxon>Ixodes</taxon>
    </lineage>
</organism>
<dbReference type="Proteomes" id="UP000001555">
    <property type="component" value="Unassembled WGS sequence"/>
</dbReference>
<reference evidence="5" key="2">
    <citation type="submission" date="2020-05" db="UniProtKB">
        <authorList>
            <consortium name="EnsemblMetazoa"/>
        </authorList>
    </citation>
    <scope>IDENTIFICATION</scope>
    <source>
        <strain evidence="5">wikel</strain>
    </source>
</reference>
<gene>
    <name evidence="4" type="ORF">IscW_ISCW022065</name>
</gene>
<dbReference type="VEuPathDB" id="VectorBase:ISCI022065"/>
<feature type="repeat" description="RCC1" evidence="2">
    <location>
        <begin position="253"/>
        <end position="305"/>
    </location>
</feature>
<dbReference type="EMBL" id="ABJB010750352">
    <property type="status" value="NOT_ANNOTATED_CDS"/>
    <property type="molecule type" value="Genomic_DNA"/>
</dbReference>
<dbReference type="Gene3D" id="2.130.10.30">
    <property type="entry name" value="Regulator of chromosome condensation 1/beta-lactamase-inhibitor protein II"/>
    <property type="match status" value="3"/>
</dbReference>
<dbReference type="AlphaFoldDB" id="B7QB90"/>
<name>B7QB90_IXOSC</name>
<dbReference type="EMBL" id="ABJB010575411">
    <property type="status" value="NOT_ANNOTATED_CDS"/>
    <property type="molecule type" value="Genomic_DNA"/>
</dbReference>
<evidence type="ECO:0000256" key="1">
    <source>
        <dbReference type="ARBA" id="ARBA00022737"/>
    </source>
</evidence>
<dbReference type="OrthoDB" id="70707at2759"/>
<dbReference type="InterPro" id="IPR009091">
    <property type="entry name" value="RCC1/BLIP-II"/>
</dbReference>
<evidence type="ECO:0000313" key="4">
    <source>
        <dbReference type="EMBL" id="EEC16112.1"/>
    </source>
</evidence>
<dbReference type="STRING" id="6945.B7QB90"/>
<dbReference type="InterPro" id="IPR000408">
    <property type="entry name" value="Reg_chr_condens"/>
</dbReference>
<accession>B7QB90</accession>
<reference evidence="4 6" key="1">
    <citation type="submission" date="2008-03" db="EMBL/GenBank/DDBJ databases">
        <title>Annotation of Ixodes scapularis.</title>
        <authorList>
            <consortium name="Ixodes scapularis Genome Project Consortium"/>
            <person name="Caler E."/>
            <person name="Hannick L.I."/>
            <person name="Bidwell S."/>
            <person name="Joardar V."/>
            <person name="Thiagarajan M."/>
            <person name="Amedeo P."/>
            <person name="Galinsky K.J."/>
            <person name="Schobel S."/>
            <person name="Inman J."/>
            <person name="Hostetler J."/>
            <person name="Miller J."/>
            <person name="Hammond M."/>
            <person name="Megy K."/>
            <person name="Lawson D."/>
            <person name="Kodira C."/>
            <person name="Sutton G."/>
            <person name="Meyer J."/>
            <person name="Hill C.A."/>
            <person name="Birren B."/>
            <person name="Nene V."/>
            <person name="Collins F."/>
            <person name="Alarcon-Chaidez F."/>
            <person name="Wikel S."/>
            <person name="Strausberg R."/>
        </authorList>
    </citation>
    <scope>NUCLEOTIDE SEQUENCE [LARGE SCALE GENOMIC DNA]</scope>
    <source>
        <strain evidence="6">Wikel</strain>
        <strain evidence="4">Wikel colony</strain>
    </source>
</reference>
<dbReference type="InterPro" id="IPR058923">
    <property type="entry name" value="RCC1-like_dom"/>
</dbReference>
<dbReference type="InParanoid" id="B7QB90"/>
<dbReference type="PANTHER" id="PTHR46337:SF1">
    <property type="entry name" value="RCC1-LIKE G EXCHANGING FACTOR-LIKE PROTEIN"/>
    <property type="match status" value="1"/>
</dbReference>
<dbReference type="SUPFAM" id="SSF50985">
    <property type="entry name" value="RCC1/BLIP-II"/>
    <property type="match status" value="1"/>
</dbReference>
<dbReference type="FunCoup" id="B7QB90">
    <property type="interactions" value="513"/>
</dbReference>
<dbReference type="GO" id="GO:0005743">
    <property type="term" value="C:mitochondrial inner membrane"/>
    <property type="evidence" value="ECO:0000318"/>
    <property type="project" value="GO_Central"/>
</dbReference>
<dbReference type="GO" id="GO:0019843">
    <property type="term" value="F:rRNA binding"/>
    <property type="evidence" value="ECO:0000318"/>
    <property type="project" value="GO_Central"/>
</dbReference>
<feature type="repeat" description="RCC1" evidence="2">
    <location>
        <begin position="64"/>
        <end position="125"/>
    </location>
</feature>
<evidence type="ECO:0000259" key="3">
    <source>
        <dbReference type="Pfam" id="PF25390"/>
    </source>
</evidence>